<feature type="region of interest" description="Disordered" evidence="13">
    <location>
        <begin position="321"/>
        <end position="367"/>
    </location>
</feature>
<evidence type="ECO:0000256" key="10">
    <source>
        <dbReference type="ARBA" id="ARBA00023239"/>
    </source>
</evidence>
<feature type="binding site" evidence="12">
    <location>
        <position position="239"/>
    </location>
    <ligand>
        <name>GTP</name>
        <dbReference type="ChEBI" id="CHEBI:37565"/>
    </ligand>
</feature>
<evidence type="ECO:0000256" key="11">
    <source>
        <dbReference type="ARBA" id="ARBA00048697"/>
    </source>
</evidence>
<evidence type="ECO:0000256" key="12">
    <source>
        <dbReference type="HAMAP-Rule" id="MF_01225"/>
    </source>
</evidence>
<dbReference type="GO" id="GO:0061799">
    <property type="term" value="F:cyclic pyranopterin monophosphate synthase activity"/>
    <property type="evidence" value="ECO:0007669"/>
    <property type="project" value="TreeGrafter"/>
</dbReference>
<comment type="cofactor">
    <cofactor evidence="12">
        <name>[4Fe-4S] cluster</name>
        <dbReference type="ChEBI" id="CHEBI:49883"/>
    </cofactor>
    <text evidence="12">Binds 2 [4Fe-4S] clusters. Binds 1 [4Fe-4S] cluster coordinated with 3 cysteines and an exchangeable S-adenosyl-L-methionine and 1 [4Fe-4S] cluster coordinated with 3 cysteines and the GTP-derived substrate.</text>
</comment>
<evidence type="ECO:0000256" key="3">
    <source>
        <dbReference type="ARBA" id="ARBA00022691"/>
    </source>
</evidence>
<feature type="binding site" evidence="12">
    <location>
        <position position="109"/>
    </location>
    <ligand>
        <name>S-adenosyl-L-methionine</name>
        <dbReference type="ChEBI" id="CHEBI:59789"/>
    </ligand>
</feature>
<feature type="binding site" evidence="12">
    <location>
        <position position="147"/>
    </location>
    <ligand>
        <name>GTP</name>
        <dbReference type="ChEBI" id="CHEBI:37565"/>
    </ligand>
</feature>
<dbReference type="SFLD" id="SFLDG01383">
    <property type="entry name" value="cyclic_pyranopterin_phosphate"/>
    <property type="match status" value="1"/>
</dbReference>
<dbReference type="InterPro" id="IPR000385">
    <property type="entry name" value="MoaA_NifB_PqqE_Fe-S-bd_CS"/>
</dbReference>
<feature type="binding site" evidence="12">
    <location>
        <begin position="387"/>
        <end position="389"/>
    </location>
    <ligand>
        <name>GTP</name>
        <dbReference type="ChEBI" id="CHEBI:37565"/>
    </ligand>
</feature>
<evidence type="ECO:0000256" key="4">
    <source>
        <dbReference type="ARBA" id="ARBA00022723"/>
    </source>
</evidence>
<evidence type="ECO:0000256" key="5">
    <source>
        <dbReference type="ARBA" id="ARBA00022741"/>
    </source>
</evidence>
<dbReference type="CDD" id="cd21117">
    <property type="entry name" value="Twitch_MoaA"/>
    <property type="match status" value="1"/>
</dbReference>
<comment type="function">
    <text evidence="12">Catalyzes the cyclization of GTP to (8S)-3',8-cyclo-7,8-dihydroguanosine 5'-triphosphate.</text>
</comment>
<dbReference type="GO" id="GO:1904047">
    <property type="term" value="F:S-adenosyl-L-methionine binding"/>
    <property type="evidence" value="ECO:0007669"/>
    <property type="project" value="UniProtKB-UniRule"/>
</dbReference>
<organism evidence="15 16">
    <name type="scientific">Brevibacterium jeotgali</name>
    <dbReference type="NCBI Taxonomy" id="1262550"/>
    <lineage>
        <taxon>Bacteria</taxon>
        <taxon>Bacillati</taxon>
        <taxon>Actinomycetota</taxon>
        <taxon>Actinomycetes</taxon>
        <taxon>Micrococcales</taxon>
        <taxon>Brevibacteriaceae</taxon>
        <taxon>Brevibacterium</taxon>
    </lineage>
</organism>
<dbReference type="HAMAP" id="MF_01225_B">
    <property type="entry name" value="MoaA_B"/>
    <property type="match status" value="1"/>
</dbReference>
<evidence type="ECO:0000256" key="6">
    <source>
        <dbReference type="ARBA" id="ARBA00023004"/>
    </source>
</evidence>
<feature type="binding site" evidence="12">
    <location>
        <position position="273"/>
    </location>
    <ligand>
        <name>S-adenosyl-L-methionine</name>
        <dbReference type="ChEBI" id="CHEBI:59789"/>
    </ligand>
</feature>
<feature type="compositionally biased region" description="Acidic residues" evidence="13">
    <location>
        <begin position="324"/>
        <end position="340"/>
    </location>
</feature>
<comment type="pathway">
    <text evidence="12">Cofactor biosynthesis; molybdopterin biosynthesis.</text>
</comment>
<dbReference type="PROSITE" id="PS51918">
    <property type="entry name" value="RADICAL_SAM"/>
    <property type="match status" value="1"/>
</dbReference>
<feature type="binding site" evidence="12">
    <location>
        <position position="96"/>
    </location>
    <ligand>
        <name>GTP</name>
        <dbReference type="ChEBI" id="CHEBI:37565"/>
    </ligand>
</feature>
<dbReference type="SFLD" id="SFLDG01067">
    <property type="entry name" value="SPASM/twitch_domain_containing"/>
    <property type="match status" value="1"/>
</dbReference>
<dbReference type="InterPro" id="IPR013483">
    <property type="entry name" value="MoaA"/>
</dbReference>
<dbReference type="CDD" id="cd01335">
    <property type="entry name" value="Radical_SAM"/>
    <property type="match status" value="1"/>
</dbReference>
<feature type="binding site" evidence="12">
    <location>
        <position position="178"/>
    </location>
    <ligand>
        <name>GTP</name>
        <dbReference type="ChEBI" id="CHEBI:37565"/>
    </ligand>
</feature>
<dbReference type="PROSITE" id="PS01305">
    <property type="entry name" value="MOAA_NIFB_PQQE"/>
    <property type="match status" value="1"/>
</dbReference>
<dbReference type="InterPro" id="IPR013785">
    <property type="entry name" value="Aldolase_TIM"/>
</dbReference>
<sequence>MRLRSRKGCIVVGYPDRQRTGDRTAGPWPVHSEGMDVSLGIPTVRASTAGDSHEAAAALHAGARDATRAELDQRAGDAPTAPGLLDRHGRLGTDLRISLTDKCNLRCTYCMPADGMDWMPPPSLLTASEVVRLVDIAVAVHGVRDLRLTGGEPLIRPDLEDIIAGVRSSHPDLPIAITTNGIGLTRRAASLAAAGLTRLNVSLDTIDADTFRALARRDRLADVLAGIDAALAADLHPVKVNAVLMRGENDDQAPELLAFALERGLDLRFIEQMPLDGDHGWTREGMVTAREVRELLSQHWRLVPDDVPRGGAPAELWRVLPLDTDPDSDTDSGPDSDPDSDSGPGRGSGPVADPDAAPGSRTDAAEPLGRVGVIASVTEPFCSACTRTRITADGKVRSCLFSHEEFDLASAMRSGESDDVVARMWQQAMWLKPAAHGMDRPGLDSVDYVQPDRTMSAIGG</sequence>
<feature type="binding site" evidence="12">
    <location>
        <position position="110"/>
    </location>
    <ligand>
        <name>[4Fe-4S] cluster</name>
        <dbReference type="ChEBI" id="CHEBI:49883"/>
        <label>1</label>
        <note>4Fe-4S-S-AdoMet</note>
    </ligand>
</feature>
<dbReference type="GO" id="GO:0046872">
    <property type="term" value="F:metal ion binding"/>
    <property type="evidence" value="ECO:0007669"/>
    <property type="project" value="UniProtKB-KW"/>
</dbReference>
<keyword evidence="8 12" id="KW-0342">GTP-binding</keyword>
<dbReference type="EMBL" id="FXZM01000006">
    <property type="protein sequence ID" value="SMY11848.1"/>
    <property type="molecule type" value="Genomic_DNA"/>
</dbReference>
<dbReference type="Pfam" id="PF04055">
    <property type="entry name" value="Radical_SAM"/>
    <property type="match status" value="1"/>
</dbReference>
<evidence type="ECO:0000313" key="16">
    <source>
        <dbReference type="Proteomes" id="UP000234462"/>
    </source>
</evidence>
<accession>A0A2H1L4L6</accession>
<evidence type="ECO:0000256" key="8">
    <source>
        <dbReference type="ARBA" id="ARBA00023134"/>
    </source>
</evidence>
<gene>
    <name evidence="12" type="primary">moaA</name>
    <name evidence="15" type="ORF">BJEO58_01439</name>
</gene>
<dbReference type="GO" id="GO:0061798">
    <property type="term" value="F:GTP 3',8'-cyclase activity"/>
    <property type="evidence" value="ECO:0007669"/>
    <property type="project" value="UniProtKB-UniRule"/>
</dbReference>
<keyword evidence="10 12" id="KW-0456">Lyase</keyword>
<comment type="catalytic activity">
    <reaction evidence="11 12">
        <text>GTP + AH2 + S-adenosyl-L-methionine = (8S)-3',8-cyclo-7,8-dihydroguanosine 5'-triphosphate + 5'-deoxyadenosine + L-methionine + A + H(+)</text>
        <dbReference type="Rhea" id="RHEA:49576"/>
        <dbReference type="ChEBI" id="CHEBI:13193"/>
        <dbReference type="ChEBI" id="CHEBI:15378"/>
        <dbReference type="ChEBI" id="CHEBI:17319"/>
        <dbReference type="ChEBI" id="CHEBI:17499"/>
        <dbReference type="ChEBI" id="CHEBI:37565"/>
        <dbReference type="ChEBI" id="CHEBI:57844"/>
        <dbReference type="ChEBI" id="CHEBI:59789"/>
        <dbReference type="ChEBI" id="CHEBI:131766"/>
        <dbReference type="EC" id="4.1.99.22"/>
    </reaction>
</comment>
<dbReference type="InterPro" id="IPR058240">
    <property type="entry name" value="rSAM_sf"/>
</dbReference>
<dbReference type="SFLD" id="SFLDS00029">
    <property type="entry name" value="Radical_SAM"/>
    <property type="match status" value="1"/>
</dbReference>
<protein>
    <recommendedName>
        <fullName evidence="1 12">GTP 3',8-cyclase</fullName>
        <ecNumber evidence="1 12">4.1.99.22</ecNumber>
    </recommendedName>
    <alternativeName>
        <fullName evidence="12">Molybdenum cofactor biosynthesis protein A</fullName>
    </alternativeName>
</protein>
<keyword evidence="16" id="KW-1185">Reference proteome</keyword>
<dbReference type="InterPro" id="IPR050105">
    <property type="entry name" value="MoCo_biosynth_MoaA/MoaC"/>
</dbReference>
<feature type="binding site" evidence="12">
    <location>
        <position position="103"/>
    </location>
    <ligand>
        <name>[4Fe-4S] cluster</name>
        <dbReference type="ChEBI" id="CHEBI:49883"/>
        <label>1</label>
        <note>4Fe-4S-S-AdoMet</note>
    </ligand>
</feature>
<keyword evidence="5 12" id="KW-0547">Nucleotide-binding</keyword>
<comment type="similarity">
    <text evidence="12">Belongs to the radical SAM superfamily. MoaA family.</text>
</comment>
<dbReference type="AlphaFoldDB" id="A0A2H1L4L6"/>
<feature type="binding site" evidence="12">
    <location>
        <position position="382"/>
    </location>
    <ligand>
        <name>[4Fe-4S] cluster</name>
        <dbReference type="ChEBI" id="CHEBI:49883"/>
        <label>2</label>
        <note>4Fe-4S-substrate</note>
    </ligand>
</feature>
<evidence type="ECO:0000256" key="13">
    <source>
        <dbReference type="SAM" id="MobiDB-lite"/>
    </source>
</evidence>
<evidence type="ECO:0000313" key="15">
    <source>
        <dbReference type="EMBL" id="SMY11848.1"/>
    </source>
</evidence>
<reference evidence="16" key="1">
    <citation type="submission" date="2017-03" db="EMBL/GenBank/DDBJ databases">
        <authorList>
            <person name="Monnet C."/>
        </authorList>
    </citation>
    <scope>NUCLEOTIDE SEQUENCE [LARGE SCALE GENOMIC DNA]</scope>
    <source>
        <strain evidence="16">SJ5-8</strain>
    </source>
</reference>
<dbReference type="InterPro" id="IPR006638">
    <property type="entry name" value="Elp3/MiaA/NifB-like_rSAM"/>
</dbReference>
<keyword evidence="7 12" id="KW-0411">Iron-sulfur</keyword>
<keyword evidence="4 12" id="KW-0479">Metal-binding</keyword>
<dbReference type="UniPathway" id="UPA00344"/>
<feature type="binding site" evidence="12">
    <location>
        <position position="399"/>
    </location>
    <ligand>
        <name>[4Fe-4S] cluster</name>
        <dbReference type="ChEBI" id="CHEBI:49883"/>
        <label>2</label>
        <note>4Fe-4S-substrate</note>
    </ligand>
</feature>
<dbReference type="InterPro" id="IPR010505">
    <property type="entry name" value="MoaA_twitch"/>
</dbReference>
<dbReference type="PANTHER" id="PTHR22960:SF0">
    <property type="entry name" value="MOLYBDENUM COFACTOR BIOSYNTHESIS PROTEIN 1"/>
    <property type="match status" value="1"/>
</dbReference>
<feature type="binding site" evidence="12">
    <location>
        <position position="151"/>
    </location>
    <ligand>
        <name>S-adenosyl-L-methionine</name>
        <dbReference type="ChEBI" id="CHEBI:59789"/>
    </ligand>
</feature>
<dbReference type="InterPro" id="IPR040064">
    <property type="entry name" value="MoaA-like"/>
</dbReference>
<evidence type="ECO:0000256" key="1">
    <source>
        <dbReference type="ARBA" id="ARBA00012167"/>
    </source>
</evidence>
<dbReference type="Gene3D" id="3.20.20.70">
    <property type="entry name" value="Aldolase class I"/>
    <property type="match status" value="1"/>
</dbReference>
<evidence type="ECO:0000256" key="9">
    <source>
        <dbReference type="ARBA" id="ARBA00023150"/>
    </source>
</evidence>
<feature type="domain" description="Radical SAM core" evidence="14">
    <location>
        <begin position="87"/>
        <end position="305"/>
    </location>
</feature>
<comment type="subunit">
    <text evidence="12">Monomer and homodimer.</text>
</comment>
<name>A0A2H1L4L6_9MICO</name>
<dbReference type="SFLD" id="SFLDG01386">
    <property type="entry name" value="main_SPASM_domain-containing"/>
    <property type="match status" value="1"/>
</dbReference>
<evidence type="ECO:0000259" key="14">
    <source>
        <dbReference type="PROSITE" id="PS51918"/>
    </source>
</evidence>
<dbReference type="GO" id="GO:0006777">
    <property type="term" value="P:Mo-molybdopterin cofactor biosynthetic process"/>
    <property type="evidence" value="ECO:0007669"/>
    <property type="project" value="UniProtKB-UniRule"/>
</dbReference>
<keyword evidence="6 12" id="KW-0408">Iron</keyword>
<feature type="binding site" evidence="12">
    <location>
        <position position="385"/>
    </location>
    <ligand>
        <name>[4Fe-4S] cluster</name>
        <dbReference type="ChEBI" id="CHEBI:49883"/>
        <label>2</label>
        <note>4Fe-4S-substrate</note>
    </ligand>
</feature>
<dbReference type="SUPFAM" id="SSF102114">
    <property type="entry name" value="Radical SAM enzymes"/>
    <property type="match status" value="2"/>
</dbReference>
<evidence type="ECO:0000256" key="7">
    <source>
        <dbReference type="ARBA" id="ARBA00023014"/>
    </source>
</evidence>
<dbReference type="Proteomes" id="UP000234462">
    <property type="component" value="Unassembled WGS sequence"/>
</dbReference>
<evidence type="ECO:0000256" key="2">
    <source>
        <dbReference type="ARBA" id="ARBA00022485"/>
    </source>
</evidence>
<feature type="compositionally biased region" description="Basic and acidic residues" evidence="13">
    <location>
        <begin position="63"/>
        <end position="75"/>
    </location>
</feature>
<dbReference type="EC" id="4.1.99.22" evidence="1 12"/>
<keyword evidence="3 12" id="KW-0949">S-adenosyl-L-methionine</keyword>
<keyword evidence="2 12" id="KW-0004">4Fe-4S</keyword>
<dbReference type="InterPro" id="IPR007197">
    <property type="entry name" value="rSAM"/>
</dbReference>
<feature type="region of interest" description="Disordered" evidence="13">
    <location>
        <begin position="63"/>
        <end position="85"/>
    </location>
</feature>
<proteinExistence type="inferred from homology"/>
<feature type="binding site" evidence="12">
    <location>
        <position position="202"/>
    </location>
    <ligand>
        <name>S-adenosyl-L-methionine</name>
        <dbReference type="ChEBI" id="CHEBI:59789"/>
    </ligand>
</feature>
<keyword evidence="9 12" id="KW-0501">Molybdenum cofactor biosynthesis</keyword>
<dbReference type="GO" id="GO:0051539">
    <property type="term" value="F:4 iron, 4 sulfur cluster binding"/>
    <property type="evidence" value="ECO:0007669"/>
    <property type="project" value="UniProtKB-UniRule"/>
</dbReference>
<feature type="binding site" evidence="12">
    <location>
        <position position="107"/>
    </location>
    <ligand>
        <name>[4Fe-4S] cluster</name>
        <dbReference type="ChEBI" id="CHEBI:49883"/>
        <label>1</label>
        <note>4Fe-4S-S-AdoMet</note>
    </ligand>
</feature>
<dbReference type="PANTHER" id="PTHR22960">
    <property type="entry name" value="MOLYBDOPTERIN COFACTOR SYNTHESIS PROTEIN A"/>
    <property type="match status" value="1"/>
</dbReference>
<dbReference type="Pfam" id="PF06463">
    <property type="entry name" value="Mob_synth_C"/>
    <property type="match status" value="1"/>
</dbReference>
<dbReference type="SMART" id="SM00729">
    <property type="entry name" value="Elp3"/>
    <property type="match status" value="1"/>
</dbReference>
<dbReference type="GO" id="GO:0005525">
    <property type="term" value="F:GTP binding"/>
    <property type="evidence" value="ECO:0007669"/>
    <property type="project" value="UniProtKB-UniRule"/>
</dbReference>